<name>A0A3B1BQG3_9ZZZZ</name>
<dbReference type="Gene3D" id="3.30.420.40">
    <property type="match status" value="1"/>
</dbReference>
<dbReference type="NCBIfam" id="TIGR03123">
    <property type="entry name" value="one_C_unchar_1"/>
    <property type="match status" value="1"/>
</dbReference>
<dbReference type="GO" id="GO:0016787">
    <property type="term" value="F:hydrolase activity"/>
    <property type="evidence" value="ECO:0007669"/>
    <property type="project" value="InterPro"/>
</dbReference>
<feature type="domain" description="Hydantoinase A/oxoprolinase" evidence="1">
    <location>
        <begin position="55"/>
        <end position="308"/>
    </location>
</feature>
<reference evidence="2" key="1">
    <citation type="submission" date="2018-06" db="EMBL/GenBank/DDBJ databases">
        <authorList>
            <person name="Zhirakovskaya E."/>
        </authorList>
    </citation>
    <scope>NUCLEOTIDE SEQUENCE</scope>
</reference>
<dbReference type="InterPro" id="IPR043129">
    <property type="entry name" value="ATPase_NBD"/>
</dbReference>
<sequence length="334" mass="36356">MRVLGLDIGGANIKYALARGKAGLPTPRKIPFELFRDPQKLIVILEKIRTEKRPDTVALTMTGELADVFSSRKEGVRFIIESVMTVFKNAPIKIIDVNGDLIFPAQAIKHWKSVASANWAATGRWVASKIENCTVVDIGSTTTDIIPIKNGKVTVKGKNDFDRLRTGELLYKGYLRTNSAMVCPVIHLDGKIIEACPEYFSIIGDAHLYLGDIIATDYTCPTPDSGPKTVRGCARRMARLVLSEAETIGEGGTRSIARQLVNSQGESIAKAVYKIAGKRGIIGAPMVLAGSGEIYKRSLRKKIKMKFVKTLGGAPISRVDPASCLSQIALRLTN</sequence>
<protein>
    <submittedName>
        <fullName evidence="2">4-[[4-(2-aminoethyl)phenoxy]-methyl]-2-furanmethanamine-glutamate synthase</fullName>
    </submittedName>
</protein>
<evidence type="ECO:0000259" key="1">
    <source>
        <dbReference type="Pfam" id="PF01968"/>
    </source>
</evidence>
<evidence type="ECO:0000313" key="2">
    <source>
        <dbReference type="EMBL" id="VAX20556.1"/>
    </source>
</evidence>
<dbReference type="SUPFAM" id="SSF53067">
    <property type="entry name" value="Actin-like ATPase domain"/>
    <property type="match status" value="1"/>
</dbReference>
<dbReference type="Gene3D" id="3.30.420.190">
    <property type="entry name" value="conserved archaeal protein q6m145"/>
    <property type="match status" value="1"/>
</dbReference>
<accession>A0A3B1BQG3</accession>
<organism evidence="2">
    <name type="scientific">hydrothermal vent metagenome</name>
    <dbReference type="NCBI Taxonomy" id="652676"/>
    <lineage>
        <taxon>unclassified sequences</taxon>
        <taxon>metagenomes</taxon>
        <taxon>ecological metagenomes</taxon>
    </lineage>
</organism>
<dbReference type="Pfam" id="PF01968">
    <property type="entry name" value="Hydantoinase_A"/>
    <property type="match status" value="1"/>
</dbReference>
<dbReference type="InterPro" id="IPR002821">
    <property type="entry name" value="Hydantoinase_A"/>
</dbReference>
<gene>
    <name evidence="2" type="ORF">MNBD_NITROSPINAE02-1097</name>
</gene>
<dbReference type="EMBL" id="UOGE01000059">
    <property type="protein sequence ID" value="VAX20556.1"/>
    <property type="molecule type" value="Genomic_DNA"/>
</dbReference>
<dbReference type="InterPro" id="IPR002756">
    <property type="entry name" value="MfnF"/>
</dbReference>
<proteinExistence type="predicted"/>
<dbReference type="AlphaFoldDB" id="A0A3B1BQG3"/>